<protein>
    <recommendedName>
        <fullName evidence="5">Lipoprotein</fullName>
    </recommendedName>
</protein>
<sequence>MMKRIVILSAGALLVGCATQQRSEETLRQHGYSAAYVAGFHDGCPSGKRAGGDPVAQRSLDDGAYSSNGDYRTGWDYGYLSCRGQERQNEATAIAIGGAIAAGMNSSHGADGIDARDIMSGIDTSGLAALEQ</sequence>
<feature type="region of interest" description="Disordered" evidence="1">
    <location>
        <begin position="47"/>
        <end position="72"/>
    </location>
</feature>
<gene>
    <name evidence="3" type="ORF">E2L05_11990</name>
    <name evidence="2" type="ORF">E2L05_16725</name>
</gene>
<reference evidence="2 4" key="1">
    <citation type="submission" date="2019-03" db="EMBL/GenBank/DDBJ databases">
        <title>Rhodobacteraceae bacterium SM1902, a new member of the family Rhodobacteraceae isolated from Yantai.</title>
        <authorList>
            <person name="Sun Y."/>
        </authorList>
    </citation>
    <scope>NUCLEOTIDE SEQUENCE [LARGE SCALE GENOMIC DNA]</scope>
    <source>
        <strain evidence="2 4">SM1902</strain>
    </source>
</reference>
<dbReference type="RefSeq" id="WP_133343145.1">
    <property type="nucleotide sequence ID" value="NZ_SMZO01000025.1"/>
</dbReference>
<dbReference type="PROSITE" id="PS51257">
    <property type="entry name" value="PROKAR_LIPOPROTEIN"/>
    <property type="match status" value="1"/>
</dbReference>
<evidence type="ECO:0000313" key="2">
    <source>
        <dbReference type="EMBL" id="TDL84928.1"/>
    </source>
</evidence>
<accession>A0A4R6AQQ1</accession>
<dbReference type="EMBL" id="SMZO01000025">
    <property type="protein sequence ID" value="TDL87016.1"/>
    <property type="molecule type" value="Genomic_DNA"/>
</dbReference>
<evidence type="ECO:0000256" key="1">
    <source>
        <dbReference type="SAM" id="MobiDB-lite"/>
    </source>
</evidence>
<evidence type="ECO:0000313" key="4">
    <source>
        <dbReference type="Proteomes" id="UP000294562"/>
    </source>
</evidence>
<dbReference type="OrthoDB" id="5540985at2"/>
<evidence type="ECO:0008006" key="5">
    <source>
        <dbReference type="Google" id="ProtNLM"/>
    </source>
</evidence>
<name>A0A4R6AQQ1_9RHOB</name>
<proteinExistence type="predicted"/>
<dbReference type="EMBL" id="SMZO01000053">
    <property type="protein sequence ID" value="TDL84928.1"/>
    <property type="molecule type" value="Genomic_DNA"/>
</dbReference>
<dbReference type="Proteomes" id="UP000294562">
    <property type="component" value="Unassembled WGS sequence"/>
</dbReference>
<dbReference type="AlphaFoldDB" id="A0A4R6AQQ1"/>
<comment type="caution">
    <text evidence="2">The sequence shown here is derived from an EMBL/GenBank/DDBJ whole genome shotgun (WGS) entry which is preliminary data.</text>
</comment>
<evidence type="ECO:0000313" key="3">
    <source>
        <dbReference type="EMBL" id="TDL87016.1"/>
    </source>
</evidence>
<keyword evidence="4" id="KW-1185">Reference proteome</keyword>
<organism evidence="2 4">
    <name type="scientific">Meridianimarinicoccus aquatilis</name>
    <dbReference type="NCBI Taxonomy" id="2552766"/>
    <lineage>
        <taxon>Bacteria</taxon>
        <taxon>Pseudomonadati</taxon>
        <taxon>Pseudomonadota</taxon>
        <taxon>Alphaproteobacteria</taxon>
        <taxon>Rhodobacterales</taxon>
        <taxon>Paracoccaceae</taxon>
        <taxon>Meridianimarinicoccus</taxon>
    </lineage>
</organism>